<evidence type="ECO:0000259" key="2">
    <source>
        <dbReference type="PROSITE" id="PS50110"/>
    </source>
</evidence>
<accession>A0A344TGY3</accession>
<dbReference type="InterPro" id="IPR007492">
    <property type="entry name" value="LytTR_DNA-bd_dom"/>
</dbReference>
<keyword evidence="5" id="KW-1185">Reference proteome</keyword>
<dbReference type="InterPro" id="IPR011006">
    <property type="entry name" value="CheY-like_superfamily"/>
</dbReference>
<dbReference type="PANTHER" id="PTHR37299">
    <property type="entry name" value="TRANSCRIPTIONAL REGULATOR-RELATED"/>
    <property type="match status" value="1"/>
</dbReference>
<dbReference type="Gene3D" id="3.40.50.2300">
    <property type="match status" value="1"/>
</dbReference>
<dbReference type="InterPro" id="IPR046947">
    <property type="entry name" value="LytR-like"/>
</dbReference>
<dbReference type="SUPFAM" id="SSF52172">
    <property type="entry name" value="CheY-like"/>
    <property type="match status" value="1"/>
</dbReference>
<feature type="domain" description="Response regulatory" evidence="2">
    <location>
        <begin position="4"/>
        <end position="115"/>
    </location>
</feature>
<evidence type="ECO:0000313" key="4">
    <source>
        <dbReference type="EMBL" id="AXE17904.1"/>
    </source>
</evidence>
<reference evidence="4 5" key="1">
    <citation type="submission" date="2018-07" db="EMBL/GenBank/DDBJ databases">
        <title>Genome sequencing of Runella.</title>
        <authorList>
            <person name="Baek M.-G."/>
            <person name="Yi H."/>
        </authorList>
    </citation>
    <scope>NUCLEOTIDE SEQUENCE [LARGE SCALE GENOMIC DNA]</scope>
    <source>
        <strain evidence="4 5">HYN0085</strain>
    </source>
</reference>
<dbReference type="SMART" id="SM00850">
    <property type="entry name" value="LytTR"/>
    <property type="match status" value="1"/>
</dbReference>
<dbReference type="Gene3D" id="2.40.50.1020">
    <property type="entry name" value="LytTr DNA-binding domain"/>
    <property type="match status" value="1"/>
</dbReference>
<dbReference type="GO" id="GO:0003677">
    <property type="term" value="F:DNA binding"/>
    <property type="evidence" value="ECO:0007669"/>
    <property type="project" value="UniProtKB-KW"/>
</dbReference>
<protein>
    <submittedName>
        <fullName evidence="4">DNA-binding response regulator</fullName>
    </submittedName>
</protein>
<dbReference type="PANTHER" id="PTHR37299:SF1">
    <property type="entry name" value="STAGE 0 SPORULATION PROTEIN A HOMOLOG"/>
    <property type="match status" value="1"/>
</dbReference>
<feature type="domain" description="HTH LytTR-type" evidence="3">
    <location>
        <begin position="138"/>
        <end position="230"/>
    </location>
</feature>
<dbReference type="PROSITE" id="PS50930">
    <property type="entry name" value="HTH_LYTTR"/>
    <property type="match status" value="1"/>
</dbReference>
<sequence>MKINTLIIDDDINWQKILGKFVQMNPLLELVGVCGSVMEGYAKMAEKEVDLLICDIEMPEMSGLAFVKSIRYAPCVIFVTAHRDYALDCYDVSPVDFLLKPLDLDRFLQSIEKVRQRLAVLPETAMVSPYFFVRENLNYEQIAYEDVLYMKAQDNFLQIVTKQKNYLPIISITKMEEQLKGDAFLRVHRSYLVYRGAIKSITKNDIVLSSGEFIPIGDQYRMQINRKHIEGHLIRRSS</sequence>
<dbReference type="AlphaFoldDB" id="A0A344TGY3"/>
<dbReference type="OrthoDB" id="9788600at2"/>
<dbReference type="KEGG" id="run:DR864_09250"/>
<proteinExistence type="predicted"/>
<dbReference type="Pfam" id="PF04397">
    <property type="entry name" value="LytTR"/>
    <property type="match status" value="1"/>
</dbReference>
<dbReference type="SMART" id="SM00448">
    <property type="entry name" value="REC"/>
    <property type="match status" value="1"/>
</dbReference>
<organism evidence="4 5">
    <name type="scientific">Runella rosea</name>
    <dbReference type="NCBI Taxonomy" id="2259595"/>
    <lineage>
        <taxon>Bacteria</taxon>
        <taxon>Pseudomonadati</taxon>
        <taxon>Bacteroidota</taxon>
        <taxon>Cytophagia</taxon>
        <taxon>Cytophagales</taxon>
        <taxon>Spirosomataceae</taxon>
        <taxon>Runella</taxon>
    </lineage>
</organism>
<evidence type="ECO:0000313" key="5">
    <source>
        <dbReference type="Proteomes" id="UP000251993"/>
    </source>
</evidence>
<dbReference type="GO" id="GO:0000156">
    <property type="term" value="F:phosphorelay response regulator activity"/>
    <property type="evidence" value="ECO:0007669"/>
    <property type="project" value="InterPro"/>
</dbReference>
<dbReference type="Proteomes" id="UP000251993">
    <property type="component" value="Chromosome"/>
</dbReference>
<gene>
    <name evidence="4" type="ORF">DR864_09250</name>
</gene>
<keyword evidence="4" id="KW-0238">DNA-binding</keyword>
<feature type="modified residue" description="4-aspartylphosphate" evidence="1">
    <location>
        <position position="55"/>
    </location>
</feature>
<evidence type="ECO:0000256" key="1">
    <source>
        <dbReference type="PROSITE-ProRule" id="PRU00169"/>
    </source>
</evidence>
<dbReference type="EMBL" id="CP030850">
    <property type="protein sequence ID" value="AXE17904.1"/>
    <property type="molecule type" value="Genomic_DNA"/>
</dbReference>
<dbReference type="PROSITE" id="PS50110">
    <property type="entry name" value="RESPONSE_REGULATORY"/>
    <property type="match status" value="1"/>
</dbReference>
<dbReference type="Pfam" id="PF00072">
    <property type="entry name" value="Response_reg"/>
    <property type="match status" value="1"/>
</dbReference>
<name>A0A344TGY3_9BACT</name>
<evidence type="ECO:0000259" key="3">
    <source>
        <dbReference type="PROSITE" id="PS50930"/>
    </source>
</evidence>
<dbReference type="RefSeq" id="WP_114066689.1">
    <property type="nucleotide sequence ID" value="NZ_CP030850.1"/>
</dbReference>
<dbReference type="InterPro" id="IPR001789">
    <property type="entry name" value="Sig_transdc_resp-reg_receiver"/>
</dbReference>
<keyword evidence="1" id="KW-0597">Phosphoprotein</keyword>